<accession>A0A498KTB4</accession>
<protein>
    <submittedName>
        <fullName evidence="2">dCTP deaminase</fullName>
    </submittedName>
</protein>
<dbReference type="Proteomes" id="UP000289691">
    <property type="component" value="Unassembled WGS sequence"/>
</dbReference>
<evidence type="ECO:0000256" key="1">
    <source>
        <dbReference type="SAM" id="MobiDB-lite"/>
    </source>
</evidence>
<dbReference type="EMBL" id="RDFA01000006">
    <property type="protein sequence ID" value="RXK47284.1"/>
    <property type="molecule type" value="Genomic_DNA"/>
</dbReference>
<feature type="compositionally biased region" description="Basic and acidic residues" evidence="1">
    <location>
        <begin position="52"/>
        <end position="61"/>
    </location>
</feature>
<evidence type="ECO:0000313" key="3">
    <source>
        <dbReference type="Proteomes" id="UP000289691"/>
    </source>
</evidence>
<keyword evidence="3" id="KW-1185">Reference proteome</keyword>
<dbReference type="RefSeq" id="WP_129069994.1">
    <property type="nucleotide sequence ID" value="NZ_RDFA01000006.1"/>
</dbReference>
<gene>
    <name evidence="2" type="ORF">EAF64_16000</name>
</gene>
<dbReference type="AlphaFoldDB" id="A0A498KTB4"/>
<reference evidence="2 3" key="1">
    <citation type="submission" date="2019-01" db="EMBL/GenBank/DDBJ databases">
        <title>Halorientalis sp. F13-25 a new haloarchaeum isolated from hypersaline water.</title>
        <authorList>
            <person name="Ana D.-V."/>
            <person name="Cristina S.-P."/>
            <person name="Antonio V."/>
        </authorList>
    </citation>
    <scope>NUCLEOTIDE SEQUENCE [LARGE SCALE GENOMIC DNA]</scope>
    <source>
        <strain evidence="2 3">F13-25</strain>
    </source>
</reference>
<dbReference type="OrthoDB" id="192116at2157"/>
<organism evidence="2 3">
    <name type="scientific">Halorientalis pallida</name>
    <dbReference type="NCBI Taxonomy" id="2479928"/>
    <lineage>
        <taxon>Archaea</taxon>
        <taxon>Methanobacteriati</taxon>
        <taxon>Methanobacteriota</taxon>
        <taxon>Stenosarchaea group</taxon>
        <taxon>Halobacteria</taxon>
        <taxon>Halobacteriales</taxon>
        <taxon>Haloarculaceae</taxon>
        <taxon>Halorientalis</taxon>
    </lineage>
</organism>
<evidence type="ECO:0000313" key="2">
    <source>
        <dbReference type="EMBL" id="RXK47284.1"/>
    </source>
</evidence>
<comment type="caution">
    <text evidence="2">The sequence shown here is derived from an EMBL/GenBank/DDBJ whole genome shotgun (WGS) entry which is preliminary data.</text>
</comment>
<sequence length="144" mass="15686">MQADPARFVEGVVHEPTQTEDGGLDLTVAAVHEVTAPGRVDFGGGELDPAETDLHPSEKRDADDDYEWWHLDAGQYLLEYNESVATDAPADLRLGVQTRDELLARGAFHPTLRVQELDRVPLSVGGTGLRLKENARVSTVVGLD</sequence>
<name>A0A498KTB4_9EURY</name>
<feature type="region of interest" description="Disordered" evidence="1">
    <location>
        <begin position="38"/>
        <end position="61"/>
    </location>
</feature>
<proteinExistence type="predicted"/>